<evidence type="ECO:0000259" key="1">
    <source>
        <dbReference type="Pfam" id="PF07045"/>
    </source>
</evidence>
<name>D9PGG7_9ZZZZ</name>
<dbReference type="Gene3D" id="3.30.70.100">
    <property type="match status" value="1"/>
</dbReference>
<dbReference type="InterPro" id="IPR011008">
    <property type="entry name" value="Dimeric_a/b-barrel"/>
</dbReference>
<feature type="domain" description="DUF1330" evidence="1">
    <location>
        <begin position="2"/>
        <end position="70"/>
    </location>
</feature>
<dbReference type="Pfam" id="PF07045">
    <property type="entry name" value="DUF1330"/>
    <property type="match status" value="1"/>
</dbReference>
<accession>D9PGG7</accession>
<feature type="non-terminal residue" evidence="2">
    <location>
        <position position="1"/>
    </location>
</feature>
<proteinExistence type="predicted"/>
<evidence type="ECO:0000313" key="2">
    <source>
        <dbReference type="EMBL" id="EFK97349.1"/>
    </source>
</evidence>
<gene>
    <name evidence="2" type="ORF">LDC_0614</name>
</gene>
<dbReference type="AlphaFoldDB" id="D9PGG7"/>
<dbReference type="InterPro" id="IPR010753">
    <property type="entry name" value="DUF1330"/>
</dbReference>
<comment type="caution">
    <text evidence="2">The sequence shown here is derived from an EMBL/GenBank/DDBJ whole genome shotgun (WGS) entry which is preliminary data.</text>
</comment>
<organism evidence="2">
    <name type="scientific">sediment metagenome</name>
    <dbReference type="NCBI Taxonomy" id="749907"/>
    <lineage>
        <taxon>unclassified sequences</taxon>
        <taxon>metagenomes</taxon>
        <taxon>ecological metagenomes</taxon>
    </lineage>
</organism>
<protein>
    <submittedName>
        <fullName evidence="2">Protein containing DUF1330</fullName>
    </submittedName>
</protein>
<reference evidence="2" key="2">
    <citation type="journal article" date="2011" name="Microb. Ecol.">
        <title>Taxonomic and Functional Metagenomic Profiling of the Microbial Community in the Anoxic Sediment of a Sub-saline Shallow Lake (Laguna de Carrizo, Central Spain).</title>
        <authorList>
            <person name="Ferrer M."/>
            <person name="Guazzaroni M.E."/>
            <person name="Richter M."/>
            <person name="Garcia-Salamanca A."/>
            <person name="Yarza P."/>
            <person name="Suarez-Suarez A."/>
            <person name="Solano J."/>
            <person name="Alcaide M."/>
            <person name="van Dillewijn P."/>
            <person name="Molina-Henares M.A."/>
            <person name="Lopez-Cortes N."/>
            <person name="Al-Ramahi Y."/>
            <person name="Guerrero C."/>
            <person name="Acosta A."/>
            <person name="de Eugenio L.I."/>
            <person name="Martinez V."/>
            <person name="Marques S."/>
            <person name="Rojo F."/>
            <person name="Santero E."/>
            <person name="Genilloud O."/>
            <person name="Perez-Perez J."/>
            <person name="Rossello-Mora R."/>
            <person name="Ramos J.L."/>
        </authorList>
    </citation>
    <scope>NUCLEOTIDE SEQUENCE</scope>
</reference>
<sequence length="76" mass="8715">IEYKDQVQATLEPYGGKVLFRGSHIDAFVGEIQYPEIVAIEFESDKMAKAWHNSKSYQSLVSIREKGAEIILHLYQ</sequence>
<dbReference type="SUPFAM" id="SSF54909">
    <property type="entry name" value="Dimeric alpha+beta barrel"/>
    <property type="match status" value="1"/>
</dbReference>
<dbReference type="EMBL" id="ADZX01000240">
    <property type="protein sequence ID" value="EFK97349.1"/>
    <property type="molecule type" value="Genomic_DNA"/>
</dbReference>
<reference evidence="2" key="1">
    <citation type="submission" date="2010-07" db="EMBL/GenBank/DDBJ databases">
        <authorList>
            <consortium name="CONSOLIDER consortium CSD2007-00005"/>
            <person name="Guazzaroni M.-E."/>
            <person name="Richter M."/>
            <person name="Garcia-Salamanca A."/>
            <person name="Yarza P."/>
            <person name="Ferrer M."/>
        </authorList>
    </citation>
    <scope>NUCLEOTIDE SEQUENCE</scope>
</reference>